<dbReference type="Gene3D" id="2.60.120.380">
    <property type="match status" value="1"/>
</dbReference>
<gene>
    <name evidence="8" type="ORF">Pla52n_33080</name>
</gene>
<dbReference type="SUPFAM" id="SSF55486">
    <property type="entry name" value="Metalloproteases ('zincins'), catalytic domain"/>
    <property type="match status" value="1"/>
</dbReference>
<organism evidence="8 9">
    <name type="scientific">Stieleria varia</name>
    <dbReference type="NCBI Taxonomy" id="2528005"/>
    <lineage>
        <taxon>Bacteria</taxon>
        <taxon>Pseudomonadati</taxon>
        <taxon>Planctomycetota</taxon>
        <taxon>Planctomycetia</taxon>
        <taxon>Pirellulales</taxon>
        <taxon>Pirellulaceae</taxon>
        <taxon>Stieleria</taxon>
    </lineage>
</organism>
<dbReference type="GO" id="GO:0008270">
    <property type="term" value="F:zinc ion binding"/>
    <property type="evidence" value="ECO:0007669"/>
    <property type="project" value="InterPro"/>
</dbReference>
<comment type="caution">
    <text evidence="8">The sequence shown here is derived from an EMBL/GenBank/DDBJ whole genome shotgun (WGS) entry which is preliminary data.</text>
</comment>
<evidence type="ECO:0000256" key="3">
    <source>
        <dbReference type="ARBA" id="ARBA00022801"/>
    </source>
</evidence>
<evidence type="ECO:0000256" key="2">
    <source>
        <dbReference type="ARBA" id="ARBA00022723"/>
    </source>
</evidence>
<dbReference type="InterPro" id="IPR024079">
    <property type="entry name" value="MetalloPept_cat_dom_sf"/>
</dbReference>
<keyword evidence="5" id="KW-0482">Metalloprotease</keyword>
<feature type="domain" description="Peptidase M10 metallopeptidase" evidence="7">
    <location>
        <begin position="135"/>
        <end position="219"/>
    </location>
</feature>
<proteinExistence type="predicted"/>
<protein>
    <submittedName>
        <fullName evidence="8">Matrixin</fullName>
    </submittedName>
</protein>
<sequence>MSKLSSKNILTNSQFQTLEDRRMLVSYATPWPDAHGLTISFPNDGVEIASHQNNVNETLDAVASTEQWQELVLRAYQTWAIHADINVGVRNDFDSPFGTPGMTTGDPRFGEFRIGAIPQEGALANSIPFQAAAGTYSGDLVLNSNESFHYHDWAGGVGPDPSSLNAEDRDLFSLLLHETGNTLGLEDTSDSWMVMFRQYTTPRGILSQEDIDAIQSIYGARTDPYEQVDNGQIQVSTVISTPTGFSPTTEVLRVPGSLYQSSDVDHYKIVPAAGQDAVTIRLRASGISLLKSRLQLLDASGQILSESLSESVTDNDNVLQVNGIAGLDAIYIRVVPSDPTDVYSVGDYELQIDYRDVAVQAMDVTPGVYDAGPDAVFANFELITDELSANNTIADAETLVAETATGVSDRYEFESSVSAATDIDFFKITAPNDVQGRLVVHVNGVGADHPDVRVSVVDSNGQPVGTSARLRSDGTYTLEVAQPAPNADYFLRISVDPNSAVGVGNYVALAHFESPSTVMAPMFAGQASDDGDTFLRWTAEKSKLFRFDLAVSGGLPDQSVRLSIYDAHTRQLQLTFLSATELTRSAMSWLEQGDYILQFTANSVDGQSVQGLTYSISCDGLSDDQDGDSEDPSQNPYYEPNNYTYEYPNYEYEYQYEYQYPPYTYYDPYAYYQP</sequence>
<dbReference type="GO" id="GO:0030198">
    <property type="term" value="P:extracellular matrix organization"/>
    <property type="evidence" value="ECO:0007669"/>
    <property type="project" value="TreeGrafter"/>
</dbReference>
<dbReference type="InterPro" id="IPR021190">
    <property type="entry name" value="Pept_M10A"/>
</dbReference>
<dbReference type="InterPro" id="IPR001818">
    <property type="entry name" value="Pept_M10_metallopeptidase"/>
</dbReference>
<evidence type="ECO:0000313" key="8">
    <source>
        <dbReference type="EMBL" id="TWU02258.1"/>
    </source>
</evidence>
<evidence type="ECO:0000313" key="9">
    <source>
        <dbReference type="Proteomes" id="UP000320176"/>
    </source>
</evidence>
<keyword evidence="2" id="KW-0479">Metal-binding</keyword>
<dbReference type="AlphaFoldDB" id="A0A5C6ARQ8"/>
<evidence type="ECO:0000256" key="1">
    <source>
        <dbReference type="ARBA" id="ARBA00022670"/>
    </source>
</evidence>
<evidence type="ECO:0000259" key="7">
    <source>
        <dbReference type="Pfam" id="PF00413"/>
    </source>
</evidence>
<dbReference type="OrthoDB" id="289794at2"/>
<dbReference type="GO" id="GO:0030574">
    <property type="term" value="P:collagen catabolic process"/>
    <property type="evidence" value="ECO:0007669"/>
    <property type="project" value="TreeGrafter"/>
</dbReference>
<evidence type="ECO:0000256" key="5">
    <source>
        <dbReference type="ARBA" id="ARBA00023049"/>
    </source>
</evidence>
<dbReference type="RefSeq" id="WP_146520626.1">
    <property type="nucleotide sequence ID" value="NZ_CP151726.1"/>
</dbReference>
<dbReference type="GO" id="GO:0004222">
    <property type="term" value="F:metalloendopeptidase activity"/>
    <property type="evidence" value="ECO:0007669"/>
    <property type="project" value="InterPro"/>
</dbReference>
<dbReference type="Proteomes" id="UP000320176">
    <property type="component" value="Unassembled WGS sequence"/>
</dbReference>
<dbReference type="GO" id="GO:0031012">
    <property type="term" value="C:extracellular matrix"/>
    <property type="evidence" value="ECO:0007669"/>
    <property type="project" value="InterPro"/>
</dbReference>
<evidence type="ECO:0000256" key="6">
    <source>
        <dbReference type="SAM" id="MobiDB-lite"/>
    </source>
</evidence>
<feature type="compositionally biased region" description="Acidic residues" evidence="6">
    <location>
        <begin position="621"/>
        <end position="631"/>
    </location>
</feature>
<dbReference type="PRINTS" id="PR00138">
    <property type="entry name" value="MATRIXIN"/>
</dbReference>
<dbReference type="GO" id="GO:0006508">
    <property type="term" value="P:proteolysis"/>
    <property type="evidence" value="ECO:0007669"/>
    <property type="project" value="UniProtKB-KW"/>
</dbReference>
<keyword evidence="3" id="KW-0378">Hydrolase</keyword>
<evidence type="ECO:0000256" key="4">
    <source>
        <dbReference type="ARBA" id="ARBA00022833"/>
    </source>
</evidence>
<dbReference type="EMBL" id="SJPN01000004">
    <property type="protein sequence ID" value="TWU02258.1"/>
    <property type="molecule type" value="Genomic_DNA"/>
</dbReference>
<dbReference type="Gene3D" id="3.40.390.10">
    <property type="entry name" value="Collagenase (Catalytic Domain)"/>
    <property type="match status" value="1"/>
</dbReference>
<keyword evidence="9" id="KW-1185">Reference proteome</keyword>
<dbReference type="PANTHER" id="PTHR10201:SF323">
    <property type="entry name" value="MATRIX METALLOPROTEINASE-21"/>
    <property type="match status" value="1"/>
</dbReference>
<dbReference type="PANTHER" id="PTHR10201">
    <property type="entry name" value="MATRIX METALLOPROTEINASE"/>
    <property type="match status" value="1"/>
</dbReference>
<feature type="region of interest" description="Disordered" evidence="6">
    <location>
        <begin position="620"/>
        <end position="642"/>
    </location>
</feature>
<dbReference type="Pfam" id="PF00413">
    <property type="entry name" value="Peptidase_M10"/>
    <property type="match status" value="1"/>
</dbReference>
<reference evidence="8 9" key="1">
    <citation type="submission" date="2019-02" db="EMBL/GenBank/DDBJ databases">
        <title>Deep-cultivation of Planctomycetes and their phenomic and genomic characterization uncovers novel biology.</title>
        <authorList>
            <person name="Wiegand S."/>
            <person name="Jogler M."/>
            <person name="Boedeker C."/>
            <person name="Pinto D."/>
            <person name="Vollmers J."/>
            <person name="Rivas-Marin E."/>
            <person name="Kohn T."/>
            <person name="Peeters S.H."/>
            <person name="Heuer A."/>
            <person name="Rast P."/>
            <person name="Oberbeckmann S."/>
            <person name="Bunk B."/>
            <person name="Jeske O."/>
            <person name="Meyerdierks A."/>
            <person name="Storesund J.E."/>
            <person name="Kallscheuer N."/>
            <person name="Luecker S."/>
            <person name="Lage O.M."/>
            <person name="Pohl T."/>
            <person name="Merkel B.J."/>
            <person name="Hornburger P."/>
            <person name="Mueller R.-W."/>
            <person name="Bruemmer F."/>
            <person name="Labrenz M."/>
            <person name="Spormann A.M."/>
            <person name="Op Den Camp H."/>
            <person name="Overmann J."/>
            <person name="Amann R."/>
            <person name="Jetten M.S.M."/>
            <person name="Mascher T."/>
            <person name="Medema M.H."/>
            <person name="Devos D.P."/>
            <person name="Kaster A.-K."/>
            <person name="Ovreas L."/>
            <person name="Rohde M."/>
            <person name="Galperin M.Y."/>
            <person name="Jogler C."/>
        </authorList>
    </citation>
    <scope>NUCLEOTIDE SEQUENCE [LARGE SCALE GENOMIC DNA]</scope>
    <source>
        <strain evidence="8 9">Pla52n</strain>
    </source>
</reference>
<accession>A0A5C6ARQ8</accession>
<name>A0A5C6ARQ8_9BACT</name>
<keyword evidence="4" id="KW-0862">Zinc</keyword>
<keyword evidence="1" id="KW-0645">Protease</keyword>